<evidence type="ECO:0000259" key="2">
    <source>
        <dbReference type="PROSITE" id="PS50943"/>
    </source>
</evidence>
<gene>
    <name evidence="3" type="ORF">BZK42_01405</name>
</gene>
<evidence type="ECO:0000256" key="1">
    <source>
        <dbReference type="SAM" id="MobiDB-lite"/>
    </source>
</evidence>
<evidence type="ECO:0000313" key="4">
    <source>
        <dbReference type="Proteomes" id="UP000192573"/>
    </source>
</evidence>
<dbReference type="InterPro" id="IPR010982">
    <property type="entry name" value="Lambda_DNA-bd_dom_sf"/>
</dbReference>
<dbReference type="EMBL" id="NAEW01000001">
    <property type="protein sequence ID" value="OQM43572.1"/>
    <property type="molecule type" value="Genomic_DNA"/>
</dbReference>
<dbReference type="Proteomes" id="UP000192573">
    <property type="component" value="Unassembled WGS sequence"/>
</dbReference>
<feature type="domain" description="HTH cro/C1-type" evidence="2">
    <location>
        <begin position="61"/>
        <end position="105"/>
    </location>
</feature>
<dbReference type="AlphaFoldDB" id="A0A1V8P4D7"/>
<feature type="region of interest" description="Disordered" evidence="1">
    <location>
        <begin position="169"/>
        <end position="200"/>
    </location>
</feature>
<dbReference type="GO" id="GO:0003677">
    <property type="term" value="F:DNA binding"/>
    <property type="evidence" value="ECO:0007669"/>
    <property type="project" value="InterPro"/>
</dbReference>
<evidence type="ECO:0000313" key="3">
    <source>
        <dbReference type="EMBL" id="OQM43572.1"/>
    </source>
</evidence>
<comment type="caution">
    <text evidence="3">The sequence shown here is derived from an EMBL/GenBank/DDBJ whole genome shotgun (WGS) entry which is preliminary data.</text>
</comment>
<dbReference type="SUPFAM" id="SSF47413">
    <property type="entry name" value="lambda repressor-like DNA-binding domains"/>
    <property type="match status" value="1"/>
</dbReference>
<organism evidence="3 4">
    <name type="scientific">Citrobacter braakii</name>
    <dbReference type="NCBI Taxonomy" id="57706"/>
    <lineage>
        <taxon>Bacteria</taxon>
        <taxon>Pseudomonadati</taxon>
        <taxon>Pseudomonadota</taxon>
        <taxon>Gammaproteobacteria</taxon>
        <taxon>Enterobacterales</taxon>
        <taxon>Enterobacteriaceae</taxon>
        <taxon>Citrobacter</taxon>
        <taxon>Citrobacter freundii complex</taxon>
    </lineage>
</organism>
<dbReference type="CDD" id="cd00093">
    <property type="entry name" value="HTH_XRE"/>
    <property type="match status" value="1"/>
</dbReference>
<name>A0A1V8P4D7_CITBR</name>
<accession>A0A1V8P4D7</accession>
<dbReference type="PROSITE" id="PS50943">
    <property type="entry name" value="HTH_CROC1"/>
    <property type="match status" value="1"/>
</dbReference>
<dbReference type="InterPro" id="IPR001387">
    <property type="entry name" value="Cro/C1-type_HTH"/>
</dbReference>
<dbReference type="Pfam" id="PF01381">
    <property type="entry name" value="HTH_3"/>
    <property type="match status" value="1"/>
</dbReference>
<sequence length="200" mass="21996">MVMKTFIHKSVCRRNLVQPTDINHDNFQCGDKMNKSADQSFLYEEKNLFGERLRLAIGSESVREFAKKCGISDTMIHKYLKGKASPSFSKLELIAKAADKPVAWFTGDSETAGLHNENKCSDVVCRLSDIIQNYMTPEERLKAVEVFRKGGLMALMPAVVEDEPQKSVESVLGGGLSGRGNAAETGEEQAQVTHKGKVAG</sequence>
<dbReference type="SMART" id="SM00530">
    <property type="entry name" value="HTH_XRE"/>
    <property type="match status" value="1"/>
</dbReference>
<dbReference type="Gene3D" id="1.10.260.40">
    <property type="entry name" value="lambda repressor-like DNA-binding domains"/>
    <property type="match status" value="1"/>
</dbReference>
<protein>
    <recommendedName>
        <fullName evidence="2">HTH cro/C1-type domain-containing protein</fullName>
    </recommendedName>
</protein>
<proteinExistence type="predicted"/>
<reference evidence="3 4" key="1">
    <citation type="submission" date="2017-03" db="EMBL/GenBank/DDBJ databases">
        <authorList>
            <person name="Afonso C.L."/>
            <person name="Miller P.J."/>
            <person name="Scott M.A."/>
            <person name="Spackman E."/>
            <person name="Goraichik I."/>
            <person name="Dimitrov K.M."/>
            <person name="Suarez D.L."/>
            <person name="Swayne D.E."/>
        </authorList>
    </citation>
    <scope>NUCLEOTIDE SEQUENCE [LARGE SCALE GENOMIC DNA]</scope>
    <source>
        <strain evidence="3 4">ATCC 51113</strain>
    </source>
</reference>